<feature type="compositionally biased region" description="Polar residues" evidence="5">
    <location>
        <begin position="1176"/>
        <end position="1186"/>
    </location>
</feature>
<sequence length="1386" mass="147196">MSHHHHNPTGFFSNIFRSIFRPDQSNANAGGSSNGSHEHPADPTSRDVDMTAVDAVNNASSYSTVSRSHTVTLSTHHMNENNYDEDEDLPPLQAVSDTESEDGGDGEEAMQNGSIPPSSTASNVSSYAPSPAPSTIRSGQRRARVDEDDDGDQERDRRHPSQRAASRIALTSAAFNNVQGDMHMSNVTSSSNSRSSSIPNGPNNGTNTSNDTDGPTFMQSLYRDALPFANSPLPSGSNPSIPHYHHIIHHHPHSLTRNAHEGFGGGVPGVGLRAAGEARNIPPPPGTFSRILSRFHSAHLGSGRNQSLGRPSQNSNSSDSSVRQTTPTQSQGPNRGSHPHNTQPPPTAGTGNMFSGPGPGPSLVIPVPFGALPSLLRAIGSAIGENSNIVPGNDTRVPTEGGTRGAGPENNNGQENANQSPFSMLGGIGVVPGLDRGDGFTIPLPPGGFNLFNHPLFSFTEERETDDANRGRLVVDGLEEVDEGLVRRLEKVNQALGEEDGSGCAVCWESLLDGAEGEWDTKEGDSFATAPSTPQPPTHGPSLQREEAKAPDSTDGPKQQNKKKIVSLPCAHIFHAECLIPWFSRPRQTTCPVCRFDLDPEGRVWGRRRRRGMPMGMGGFFGVPPPMPAGTPAAPPGGNDGNNDHPANVEFLNDMVSLAELSRLFGGGRGPGPTPDSAPAANTTGGPQTTNTEAPQQSARPTDATPQNPPNNPEDANPTNANNDTSSDGTIQGFIERMVLRMLGPPFSNEVTAGDGANTRQPRVRVLNTGQGPIQVVMDLSAGGNVGATPTTAEPATSQTPNQSAVSPEQSQQSTAMPPPNSPDANVTGTAAGHRHDPRGGPVFTIGFDMIIGPPGSDVVPGFALPTGFPMGNMRGRTNRDAPTPAIPASNGTTRSNENSADESRSRSQPSSPPRPTATPQYQTLRPDNVVAEGTGDGDNSAPNFDEDGDVIMEFEQIFSPIDDRAREEHSRLHSRSTSTPSQTSRSSSSFPGARPSRHNGPRSSRTPSGSGPHFSRDDSGFSYSGTASSMEDAMRQINETLLAHGNPMPMPMAMRNPRRPAPPERQPRPRPRPSTTVLPPWMSSSGNNGSSGNSNPTDTGDTSASRSDSARGPAQASGSSPVQVQPPQPAPVIPPPPIHVSLPPRPPAQAQTPPSAPQPFPTQTPPSQSPPRTQNSSNDDNTYMTFDQFLRSWNGEERPPPTLPPLPTLPRTQTSANPRPPPQRRWTQSSFFSPPSTPPLAEQKWAPPPAPGPTFRGRVEKKEREAGFRCWDMSCGIGPSDDDPVVVEPEKKKQVHIMQKSPSLDKGKGKAKEDEDELDTKKKMNVICEHTFHPSCLVSASRVANPMWAAAGDAAQSEEVLVSCPVCRTAGVVSREVWEEGAKTC</sequence>
<protein>
    <recommendedName>
        <fullName evidence="6">RING-type domain-containing protein</fullName>
    </recommendedName>
</protein>
<feature type="compositionally biased region" description="Low complexity" evidence="5">
    <location>
        <begin position="185"/>
        <end position="216"/>
    </location>
</feature>
<feature type="compositionally biased region" description="Low complexity" evidence="5">
    <location>
        <begin position="312"/>
        <end position="321"/>
    </location>
</feature>
<gene>
    <name evidence="7" type="ORF">E1B28_012093</name>
</gene>
<feature type="compositionally biased region" description="Polar residues" evidence="5">
    <location>
        <begin position="1097"/>
        <end position="1108"/>
    </location>
</feature>
<keyword evidence="3" id="KW-0862">Zinc</keyword>
<feature type="compositionally biased region" description="Polar residues" evidence="5">
    <location>
        <begin position="717"/>
        <end position="729"/>
    </location>
</feature>
<feature type="domain" description="RING-type" evidence="6">
    <location>
        <begin position="504"/>
        <end position="595"/>
    </location>
</feature>
<evidence type="ECO:0000256" key="1">
    <source>
        <dbReference type="ARBA" id="ARBA00022723"/>
    </source>
</evidence>
<dbReference type="Pfam" id="PF13639">
    <property type="entry name" value="zf-RING_2"/>
    <property type="match status" value="1"/>
</dbReference>
<dbReference type="RefSeq" id="XP_043004532.1">
    <property type="nucleotide sequence ID" value="XM_043157166.1"/>
</dbReference>
<dbReference type="SMART" id="SM00184">
    <property type="entry name" value="RING"/>
    <property type="match status" value="2"/>
</dbReference>
<feature type="region of interest" description="Disordered" evidence="5">
    <location>
        <begin position="80"/>
        <end position="168"/>
    </location>
</feature>
<dbReference type="SUPFAM" id="SSF57850">
    <property type="entry name" value="RING/U-box"/>
    <property type="match status" value="1"/>
</dbReference>
<keyword evidence="2 4" id="KW-0863">Zinc-finger</keyword>
<feature type="region of interest" description="Disordered" evidence="5">
    <location>
        <begin position="518"/>
        <end position="562"/>
    </location>
</feature>
<feature type="region of interest" description="Disordered" evidence="5">
    <location>
        <begin position="871"/>
        <end position="947"/>
    </location>
</feature>
<feature type="compositionally biased region" description="Acidic residues" evidence="5">
    <location>
        <begin position="98"/>
        <end position="108"/>
    </location>
</feature>
<dbReference type="EMBL" id="CM032188">
    <property type="protein sequence ID" value="KAG7088061.1"/>
    <property type="molecule type" value="Genomic_DNA"/>
</dbReference>
<feature type="compositionally biased region" description="Pro residues" evidence="5">
    <location>
        <begin position="1125"/>
        <end position="1148"/>
    </location>
</feature>
<dbReference type="OrthoDB" id="8062037at2759"/>
<dbReference type="PROSITE" id="PS50089">
    <property type="entry name" value="ZF_RING_2"/>
    <property type="match status" value="1"/>
</dbReference>
<dbReference type="GeneID" id="66081168"/>
<feature type="region of interest" description="Disordered" evidence="5">
    <location>
        <begin position="22"/>
        <end position="46"/>
    </location>
</feature>
<evidence type="ECO:0000256" key="2">
    <source>
        <dbReference type="ARBA" id="ARBA00022771"/>
    </source>
</evidence>
<dbReference type="Proteomes" id="UP001049176">
    <property type="component" value="Chromosome 8"/>
</dbReference>
<feature type="compositionally biased region" description="Polar residues" evidence="5">
    <location>
        <begin position="788"/>
        <end position="816"/>
    </location>
</feature>
<feature type="compositionally biased region" description="Low complexity" evidence="5">
    <location>
        <begin position="1002"/>
        <end position="1013"/>
    </location>
</feature>
<feature type="compositionally biased region" description="Pro residues" evidence="5">
    <location>
        <begin position="626"/>
        <end position="635"/>
    </location>
</feature>
<feature type="compositionally biased region" description="Polar residues" evidence="5">
    <location>
        <begin position="890"/>
        <end position="899"/>
    </location>
</feature>
<feature type="region of interest" description="Disordered" evidence="5">
    <location>
        <begin position="626"/>
        <end position="648"/>
    </location>
</feature>
<dbReference type="GO" id="GO:0008270">
    <property type="term" value="F:zinc ion binding"/>
    <property type="evidence" value="ECO:0007669"/>
    <property type="project" value="UniProtKB-KW"/>
</dbReference>
<proteinExistence type="predicted"/>
<organism evidence="7 8">
    <name type="scientific">Marasmius oreades</name>
    <name type="common">fairy-ring Marasmius</name>
    <dbReference type="NCBI Taxonomy" id="181124"/>
    <lineage>
        <taxon>Eukaryota</taxon>
        <taxon>Fungi</taxon>
        <taxon>Dikarya</taxon>
        <taxon>Basidiomycota</taxon>
        <taxon>Agaricomycotina</taxon>
        <taxon>Agaricomycetes</taxon>
        <taxon>Agaricomycetidae</taxon>
        <taxon>Agaricales</taxon>
        <taxon>Marasmiineae</taxon>
        <taxon>Marasmiaceae</taxon>
        <taxon>Marasmius</taxon>
    </lineage>
</organism>
<dbReference type="InterPro" id="IPR013083">
    <property type="entry name" value="Znf_RING/FYVE/PHD"/>
</dbReference>
<feature type="region of interest" description="Disordered" evidence="5">
    <location>
        <begin position="1282"/>
        <end position="1320"/>
    </location>
</feature>
<feature type="region of interest" description="Disordered" evidence="5">
    <location>
        <begin position="300"/>
        <end position="359"/>
    </location>
</feature>
<reference evidence="7" key="1">
    <citation type="journal article" date="2021" name="Genome Biol. Evol.">
        <title>The assembled and annotated genome of the fairy-ring fungus Marasmius oreades.</title>
        <authorList>
            <person name="Hiltunen M."/>
            <person name="Ament-Velasquez S.L."/>
            <person name="Johannesson H."/>
        </authorList>
    </citation>
    <scope>NUCLEOTIDE SEQUENCE</scope>
    <source>
        <strain evidence="7">03SP1</strain>
    </source>
</reference>
<dbReference type="KEGG" id="more:E1B28_012093"/>
<feature type="compositionally biased region" description="Low complexity" evidence="5">
    <location>
        <begin position="25"/>
        <end position="35"/>
    </location>
</feature>
<evidence type="ECO:0000256" key="5">
    <source>
        <dbReference type="SAM" id="MobiDB-lite"/>
    </source>
</evidence>
<evidence type="ECO:0000313" key="8">
    <source>
        <dbReference type="Proteomes" id="UP001049176"/>
    </source>
</evidence>
<feature type="compositionally biased region" description="Polar residues" evidence="5">
    <location>
        <begin position="322"/>
        <end position="334"/>
    </location>
</feature>
<feature type="region of interest" description="Disordered" evidence="5">
    <location>
        <begin position="663"/>
        <end position="729"/>
    </location>
</feature>
<feature type="compositionally biased region" description="Basic and acidic residues" evidence="5">
    <location>
        <begin position="36"/>
        <end position="46"/>
    </location>
</feature>
<evidence type="ECO:0000313" key="7">
    <source>
        <dbReference type="EMBL" id="KAG7088061.1"/>
    </source>
</evidence>
<evidence type="ECO:0000256" key="3">
    <source>
        <dbReference type="ARBA" id="ARBA00022833"/>
    </source>
</evidence>
<dbReference type="PANTHER" id="PTHR15710">
    <property type="entry name" value="E3 UBIQUITIN-PROTEIN LIGASE PRAJA"/>
    <property type="match status" value="1"/>
</dbReference>
<feature type="region of interest" description="Disordered" evidence="5">
    <location>
        <begin position="182"/>
        <end position="218"/>
    </location>
</feature>
<feature type="compositionally biased region" description="Pro residues" evidence="5">
    <location>
        <begin position="1155"/>
        <end position="1170"/>
    </location>
</feature>
<feature type="region of interest" description="Disordered" evidence="5">
    <location>
        <begin position="966"/>
        <end position="1029"/>
    </location>
</feature>
<keyword evidence="8" id="KW-1185">Reference proteome</keyword>
<dbReference type="Gene3D" id="3.30.40.10">
    <property type="entry name" value="Zinc/RING finger domain, C3HC4 (zinc finger)"/>
    <property type="match status" value="1"/>
</dbReference>
<name>A0A9P7RQS2_9AGAR</name>
<feature type="compositionally biased region" description="Polar residues" evidence="5">
    <location>
        <begin position="111"/>
        <end position="138"/>
    </location>
</feature>
<feature type="compositionally biased region" description="Low complexity" evidence="5">
    <location>
        <begin position="1084"/>
        <end position="1096"/>
    </location>
</feature>
<feature type="compositionally biased region" description="Low complexity" evidence="5">
    <location>
        <begin position="976"/>
        <end position="990"/>
    </location>
</feature>
<feature type="compositionally biased region" description="Basic and acidic residues" evidence="5">
    <location>
        <begin position="1304"/>
        <end position="1314"/>
    </location>
</feature>
<accession>A0A9P7RQS2</accession>
<feature type="compositionally biased region" description="Polar residues" evidence="5">
    <location>
        <begin position="680"/>
        <end position="706"/>
    </location>
</feature>
<evidence type="ECO:0000256" key="4">
    <source>
        <dbReference type="PROSITE-ProRule" id="PRU00175"/>
    </source>
</evidence>
<keyword evidence="1" id="KW-0479">Metal-binding</keyword>
<feature type="region of interest" description="Disordered" evidence="5">
    <location>
        <begin position="385"/>
        <end position="417"/>
    </location>
</feature>
<feature type="region of interest" description="Disordered" evidence="5">
    <location>
        <begin position="1045"/>
        <end position="1258"/>
    </location>
</feature>
<comment type="caution">
    <text evidence="7">The sequence shown here is derived from an EMBL/GenBank/DDBJ whole genome shotgun (WGS) entry which is preliminary data.</text>
</comment>
<feature type="region of interest" description="Disordered" evidence="5">
    <location>
        <begin position="782"/>
        <end position="841"/>
    </location>
</feature>
<evidence type="ECO:0000259" key="6">
    <source>
        <dbReference type="PROSITE" id="PS50089"/>
    </source>
</evidence>
<dbReference type="InterPro" id="IPR001841">
    <property type="entry name" value="Znf_RING"/>
</dbReference>